<keyword evidence="3" id="KW-1185">Reference proteome</keyword>
<sequence>MTLIQEPDDATTSSPLDVTPTNDHATVAALLTQAFADDPVMVWMQPDTRRQRVLWDIVVKYFHGAQSCFDLAVRDGRPVGTAAWDRPGHRTSARNQALSLVVMARRLGTRTHRGIALEHEFAKHRPSEPHWYLGQVGAAERGRGIGTALLESRLAQIDGPAYLESSNVRNIPLYERFGFEVTGEIALPFDGPQVWPMYRPA</sequence>
<dbReference type="Proteomes" id="UP000475545">
    <property type="component" value="Unassembled WGS sequence"/>
</dbReference>
<organism evidence="2 3">
    <name type="scientific">Gordonia mangrovi</name>
    <dbReference type="NCBI Taxonomy" id="2665643"/>
    <lineage>
        <taxon>Bacteria</taxon>
        <taxon>Bacillati</taxon>
        <taxon>Actinomycetota</taxon>
        <taxon>Actinomycetes</taxon>
        <taxon>Mycobacteriales</taxon>
        <taxon>Gordoniaceae</taxon>
        <taxon>Gordonia</taxon>
    </lineage>
</organism>
<dbReference type="InterPro" id="IPR000182">
    <property type="entry name" value="GNAT_dom"/>
</dbReference>
<dbReference type="InterPro" id="IPR052523">
    <property type="entry name" value="Trichothecene_AcTrans"/>
</dbReference>
<dbReference type="InterPro" id="IPR016181">
    <property type="entry name" value="Acyl_CoA_acyltransferase"/>
</dbReference>
<dbReference type="PANTHER" id="PTHR42791">
    <property type="entry name" value="GNAT FAMILY ACETYLTRANSFERASE"/>
    <property type="match status" value="1"/>
</dbReference>
<comment type="caution">
    <text evidence="2">The sequence shown here is derived from an EMBL/GenBank/DDBJ whole genome shotgun (WGS) entry which is preliminary data.</text>
</comment>
<keyword evidence="2" id="KW-0808">Transferase</keyword>
<dbReference type="SUPFAM" id="SSF55729">
    <property type="entry name" value="Acyl-CoA N-acyltransferases (Nat)"/>
    <property type="match status" value="1"/>
</dbReference>
<dbReference type="RefSeq" id="WP_160901258.1">
    <property type="nucleotide sequence ID" value="NZ_CP102850.1"/>
</dbReference>
<dbReference type="PANTHER" id="PTHR42791:SF1">
    <property type="entry name" value="N-ACETYLTRANSFERASE DOMAIN-CONTAINING PROTEIN"/>
    <property type="match status" value="1"/>
</dbReference>
<gene>
    <name evidence="2" type="ORF">GIY30_07650</name>
</gene>
<dbReference type="GO" id="GO:0016747">
    <property type="term" value="F:acyltransferase activity, transferring groups other than amino-acyl groups"/>
    <property type="evidence" value="ECO:0007669"/>
    <property type="project" value="InterPro"/>
</dbReference>
<name>A0A6L7GRR7_9ACTN</name>
<feature type="domain" description="N-acetyltransferase" evidence="1">
    <location>
        <begin position="14"/>
        <end position="201"/>
    </location>
</feature>
<dbReference type="Pfam" id="PF00583">
    <property type="entry name" value="Acetyltransf_1"/>
    <property type="match status" value="1"/>
</dbReference>
<dbReference type="EMBL" id="WMBR01000001">
    <property type="protein sequence ID" value="MXP21228.1"/>
    <property type="molecule type" value="Genomic_DNA"/>
</dbReference>
<accession>A0A6L7GRR7</accession>
<evidence type="ECO:0000313" key="2">
    <source>
        <dbReference type="EMBL" id="MXP21228.1"/>
    </source>
</evidence>
<protein>
    <submittedName>
        <fullName evidence="2">GNAT family N-acetyltransferase</fullName>
    </submittedName>
</protein>
<dbReference type="Gene3D" id="3.40.630.30">
    <property type="match status" value="1"/>
</dbReference>
<dbReference type="PROSITE" id="PS51186">
    <property type="entry name" value="GNAT"/>
    <property type="match status" value="1"/>
</dbReference>
<dbReference type="AlphaFoldDB" id="A0A6L7GRR7"/>
<reference evidence="2 3" key="1">
    <citation type="submission" date="2019-11" db="EMBL/GenBank/DDBJ databases">
        <title>Gordonia sp. nov., a novel actinobacterium isolated from mangrove soil in Hainan.</title>
        <authorList>
            <person name="Huang X."/>
            <person name="Xie Y."/>
            <person name="Chu X."/>
            <person name="Xiao K."/>
        </authorList>
    </citation>
    <scope>NUCLEOTIDE SEQUENCE [LARGE SCALE GENOMIC DNA]</scope>
    <source>
        <strain evidence="2 3">HNM0687</strain>
    </source>
</reference>
<evidence type="ECO:0000313" key="3">
    <source>
        <dbReference type="Proteomes" id="UP000475545"/>
    </source>
</evidence>
<evidence type="ECO:0000259" key="1">
    <source>
        <dbReference type="PROSITE" id="PS51186"/>
    </source>
</evidence>
<proteinExistence type="predicted"/>